<reference evidence="1" key="1">
    <citation type="journal article" date="2020" name="Stud. Mycol.">
        <title>101 Dothideomycetes genomes: a test case for predicting lifestyles and emergence of pathogens.</title>
        <authorList>
            <person name="Haridas S."/>
            <person name="Albert R."/>
            <person name="Binder M."/>
            <person name="Bloem J."/>
            <person name="Labutti K."/>
            <person name="Salamov A."/>
            <person name="Andreopoulos B."/>
            <person name="Baker S."/>
            <person name="Barry K."/>
            <person name="Bills G."/>
            <person name="Bluhm B."/>
            <person name="Cannon C."/>
            <person name="Castanera R."/>
            <person name="Culley D."/>
            <person name="Daum C."/>
            <person name="Ezra D."/>
            <person name="Gonzalez J."/>
            <person name="Henrissat B."/>
            <person name="Kuo A."/>
            <person name="Liang C."/>
            <person name="Lipzen A."/>
            <person name="Lutzoni F."/>
            <person name="Magnuson J."/>
            <person name="Mondo S."/>
            <person name="Nolan M."/>
            <person name="Ohm R."/>
            <person name="Pangilinan J."/>
            <person name="Park H.-J."/>
            <person name="Ramirez L."/>
            <person name="Alfaro M."/>
            <person name="Sun H."/>
            <person name="Tritt A."/>
            <person name="Yoshinaga Y."/>
            <person name="Zwiers L.-H."/>
            <person name="Turgeon B."/>
            <person name="Goodwin S."/>
            <person name="Spatafora J."/>
            <person name="Crous P."/>
            <person name="Grigoriev I."/>
        </authorList>
    </citation>
    <scope>NUCLEOTIDE SEQUENCE</scope>
    <source>
        <strain evidence="1">CBS 480.64</strain>
    </source>
</reference>
<proteinExistence type="predicted"/>
<sequence>MPIQYLHQPDEVLRKIAENLYSDHTSLRSFFQVCKEWAGPGREVLWQETQSRMLEAVPDEHRQDFANFVRVLDLEPSNRWDQKMRNLSLPRLKLLNISCNKKNMQQRLGRNVYRCIPSTVRTLSVSMHQPNSMDVLGDLLNRLVNLEKVMITRYLENEVIINTLPNLLCRDKLVSMYLCRDVCETLLEHLSNSPHIHISIEEVQKIATIDGQLALSLRKPAPVVLEAISTFKKLDRLDLNLRGKLHGFQFQPPSTTLDSLAFSSIAKLSNLTTLVLDISQNGSSTNFPVRTMDWQQLFDGLPKLERFLIGTLGVLNATILRQLGLRCRQLKGLIVYDSIDISQLQLNDDKVLFPQLLSFTILGLGLTGVRPEDAWSELGRLLKLGLPKVKKVVMSWNAPLALLLAEFGELEYETGGLTW</sequence>
<evidence type="ECO:0008006" key="3">
    <source>
        <dbReference type="Google" id="ProtNLM"/>
    </source>
</evidence>
<accession>A0A6A7C2Y9</accession>
<dbReference type="Proteomes" id="UP000799421">
    <property type="component" value="Unassembled WGS sequence"/>
</dbReference>
<protein>
    <recommendedName>
        <fullName evidence="3">F-box domain-containing protein</fullName>
    </recommendedName>
</protein>
<evidence type="ECO:0000313" key="2">
    <source>
        <dbReference type="Proteomes" id="UP000799421"/>
    </source>
</evidence>
<gene>
    <name evidence="1" type="ORF">K470DRAFT_256989</name>
</gene>
<keyword evidence="2" id="KW-1185">Reference proteome</keyword>
<name>A0A6A7C2Y9_9PEZI</name>
<dbReference type="AlphaFoldDB" id="A0A6A7C2Y9"/>
<evidence type="ECO:0000313" key="1">
    <source>
        <dbReference type="EMBL" id="KAF2861315.1"/>
    </source>
</evidence>
<dbReference type="EMBL" id="MU005973">
    <property type="protein sequence ID" value="KAF2861315.1"/>
    <property type="molecule type" value="Genomic_DNA"/>
</dbReference>
<organism evidence="1 2">
    <name type="scientific">Piedraia hortae CBS 480.64</name>
    <dbReference type="NCBI Taxonomy" id="1314780"/>
    <lineage>
        <taxon>Eukaryota</taxon>
        <taxon>Fungi</taxon>
        <taxon>Dikarya</taxon>
        <taxon>Ascomycota</taxon>
        <taxon>Pezizomycotina</taxon>
        <taxon>Dothideomycetes</taxon>
        <taxon>Dothideomycetidae</taxon>
        <taxon>Capnodiales</taxon>
        <taxon>Piedraiaceae</taxon>
        <taxon>Piedraia</taxon>
    </lineage>
</organism>